<keyword evidence="5" id="KW-0677">Repeat</keyword>
<evidence type="ECO:0000256" key="1">
    <source>
        <dbReference type="ARBA" id="ARBA00004389"/>
    </source>
</evidence>
<feature type="region of interest" description="Disordered" evidence="12">
    <location>
        <begin position="213"/>
        <end position="245"/>
    </location>
</feature>
<sequence length="572" mass="60552">MGKPKAHPPSKVDYLTFPNPVFGLTWYGSPCTSGREGGCSVVAYCGGGGGGRHGVGNGRHGVGNAIVVLVSDNSSNDDGGITASATRTRRVVISTGQSTCVHVHSFRRHSDESDDLTTTASAGGVVCVLACVGDEVILYGIPPTDGGACDGEGDDDAGVEGKDKGAIVLGRAHVGEKRGANVSTYSSRYLDGGTIHLVAVGCEDGTVMIYRLNNDGRGGGSTRDKGGNNDDSDEHRSGVGRAGGRAEHDTYQFVKVLERIGGHDKAVTTINFHPRGTHVLTSAKDGTSRIFSVNDEDEISGSVSSSSSSMAMTRLICEVHDPSGPPPPPIQESSSKDPRFMKRPPQVIVRGSYYGDLSGDTIYTIACMKRGPTYLSKWRRRTTHHHTTMSFEQEYRVRCSPVPISSTSMSSDGTVLVMGSVDGSVILYDLASSSVIKEFGRVHDMPVTCVASRPIPRELMLPGELEGGVNYDAMSASADNKLGMWTLQKRSRIAPPRRGRGALESCVLRLARVLLLILLALSIVVVRDTMDACGEAFGSSALLAGGGMSAAGVCLLREVLWAEEERVSFVPE</sequence>
<evidence type="ECO:0000313" key="14">
    <source>
        <dbReference type="Proteomes" id="UP001530377"/>
    </source>
</evidence>
<dbReference type="Gene3D" id="2.130.10.10">
    <property type="entry name" value="YVTN repeat-like/Quinoprotein amine dehydrogenase"/>
    <property type="match status" value="1"/>
</dbReference>
<keyword evidence="2" id="KW-0813">Transport</keyword>
<dbReference type="Pfam" id="PF00400">
    <property type="entry name" value="WD40"/>
    <property type="match status" value="2"/>
</dbReference>
<dbReference type="PANTHER" id="PTHR23284:SF0">
    <property type="entry name" value="PROLACTIN REGULATORY ELEMENT-BINDING PROTEIN"/>
    <property type="match status" value="1"/>
</dbReference>
<comment type="subcellular location">
    <subcellularLocation>
        <location evidence="1">Endoplasmic reticulum membrane</location>
        <topology evidence="1">Single-pass membrane protein</topology>
    </subcellularLocation>
</comment>
<keyword evidence="9" id="KW-1133">Transmembrane helix</keyword>
<evidence type="ECO:0000313" key="13">
    <source>
        <dbReference type="EMBL" id="KAL3816146.1"/>
    </source>
</evidence>
<evidence type="ECO:0000256" key="7">
    <source>
        <dbReference type="ARBA" id="ARBA00022892"/>
    </source>
</evidence>
<dbReference type="InterPro" id="IPR001680">
    <property type="entry name" value="WD40_rpt"/>
</dbReference>
<protein>
    <submittedName>
        <fullName evidence="13">Uncharacterized protein</fullName>
    </submittedName>
</protein>
<dbReference type="SUPFAM" id="SSF50978">
    <property type="entry name" value="WD40 repeat-like"/>
    <property type="match status" value="1"/>
</dbReference>
<accession>A0ABD3RVB7</accession>
<evidence type="ECO:0000256" key="5">
    <source>
        <dbReference type="ARBA" id="ARBA00022737"/>
    </source>
</evidence>
<dbReference type="EMBL" id="JALLPB020000163">
    <property type="protein sequence ID" value="KAL3816146.1"/>
    <property type="molecule type" value="Genomic_DNA"/>
</dbReference>
<dbReference type="InterPro" id="IPR045260">
    <property type="entry name" value="Sec12-like"/>
</dbReference>
<evidence type="ECO:0000256" key="8">
    <source>
        <dbReference type="ARBA" id="ARBA00022927"/>
    </source>
</evidence>
<keyword evidence="14" id="KW-1185">Reference proteome</keyword>
<evidence type="ECO:0000256" key="4">
    <source>
        <dbReference type="ARBA" id="ARBA00022692"/>
    </source>
</evidence>
<dbReference type="InterPro" id="IPR015943">
    <property type="entry name" value="WD40/YVTN_repeat-like_dom_sf"/>
</dbReference>
<comment type="caution">
    <text evidence="13">The sequence shown here is derived from an EMBL/GenBank/DDBJ whole genome shotgun (WGS) entry which is preliminary data.</text>
</comment>
<dbReference type="PANTHER" id="PTHR23284">
    <property type="entry name" value="PROLACTIN REGULATORY ELEMENT BINDING PROTEIN"/>
    <property type="match status" value="1"/>
</dbReference>
<evidence type="ECO:0000256" key="12">
    <source>
        <dbReference type="SAM" id="MobiDB-lite"/>
    </source>
</evidence>
<keyword evidence="3 11" id="KW-0853">WD repeat</keyword>
<evidence type="ECO:0000256" key="11">
    <source>
        <dbReference type="PROSITE-ProRule" id="PRU00221"/>
    </source>
</evidence>
<keyword evidence="7" id="KW-0931">ER-Golgi transport</keyword>
<dbReference type="Proteomes" id="UP001530377">
    <property type="component" value="Unassembled WGS sequence"/>
</dbReference>
<feature type="region of interest" description="Disordered" evidence="12">
    <location>
        <begin position="319"/>
        <end position="341"/>
    </location>
</feature>
<keyword evidence="4" id="KW-0812">Transmembrane</keyword>
<dbReference type="SMART" id="SM00320">
    <property type="entry name" value="WD40"/>
    <property type="match status" value="3"/>
</dbReference>
<name>A0ABD3RVB7_9STRA</name>
<feature type="repeat" description="WD" evidence="11">
    <location>
        <begin position="260"/>
        <end position="301"/>
    </location>
</feature>
<evidence type="ECO:0000256" key="6">
    <source>
        <dbReference type="ARBA" id="ARBA00022824"/>
    </source>
</evidence>
<evidence type="ECO:0000256" key="9">
    <source>
        <dbReference type="ARBA" id="ARBA00022989"/>
    </source>
</evidence>
<dbReference type="GO" id="GO:0016192">
    <property type="term" value="P:vesicle-mediated transport"/>
    <property type="evidence" value="ECO:0007669"/>
    <property type="project" value="UniProtKB-KW"/>
</dbReference>
<evidence type="ECO:0000256" key="3">
    <source>
        <dbReference type="ARBA" id="ARBA00022574"/>
    </source>
</evidence>
<keyword evidence="6" id="KW-0256">Endoplasmic reticulum</keyword>
<dbReference type="GO" id="GO:0015031">
    <property type="term" value="P:protein transport"/>
    <property type="evidence" value="ECO:0007669"/>
    <property type="project" value="UniProtKB-KW"/>
</dbReference>
<feature type="compositionally biased region" description="Basic and acidic residues" evidence="12">
    <location>
        <begin position="222"/>
        <end position="237"/>
    </location>
</feature>
<dbReference type="GO" id="GO:0005789">
    <property type="term" value="C:endoplasmic reticulum membrane"/>
    <property type="evidence" value="ECO:0007669"/>
    <property type="project" value="UniProtKB-SubCell"/>
</dbReference>
<keyword evidence="8" id="KW-0653">Protein transport</keyword>
<evidence type="ECO:0000256" key="10">
    <source>
        <dbReference type="ARBA" id="ARBA00023136"/>
    </source>
</evidence>
<dbReference type="AlphaFoldDB" id="A0ABD3RVB7"/>
<organism evidence="13 14">
    <name type="scientific">Cyclostephanos tholiformis</name>
    <dbReference type="NCBI Taxonomy" id="382380"/>
    <lineage>
        <taxon>Eukaryota</taxon>
        <taxon>Sar</taxon>
        <taxon>Stramenopiles</taxon>
        <taxon>Ochrophyta</taxon>
        <taxon>Bacillariophyta</taxon>
        <taxon>Coscinodiscophyceae</taxon>
        <taxon>Thalassiosirophycidae</taxon>
        <taxon>Stephanodiscales</taxon>
        <taxon>Stephanodiscaceae</taxon>
        <taxon>Cyclostephanos</taxon>
    </lineage>
</organism>
<dbReference type="InterPro" id="IPR036322">
    <property type="entry name" value="WD40_repeat_dom_sf"/>
</dbReference>
<evidence type="ECO:0000256" key="2">
    <source>
        <dbReference type="ARBA" id="ARBA00022448"/>
    </source>
</evidence>
<dbReference type="PROSITE" id="PS50082">
    <property type="entry name" value="WD_REPEATS_2"/>
    <property type="match status" value="1"/>
</dbReference>
<gene>
    <name evidence="13" type="ORF">ACHAXA_001633</name>
</gene>
<keyword evidence="10" id="KW-0472">Membrane</keyword>
<reference evidence="13 14" key="1">
    <citation type="submission" date="2024-10" db="EMBL/GenBank/DDBJ databases">
        <title>Updated reference genomes for cyclostephanoid diatoms.</title>
        <authorList>
            <person name="Roberts W.R."/>
            <person name="Alverson A.J."/>
        </authorList>
    </citation>
    <scope>NUCLEOTIDE SEQUENCE [LARGE SCALE GENOMIC DNA]</scope>
    <source>
        <strain evidence="13 14">AJA228-03</strain>
    </source>
</reference>
<proteinExistence type="predicted"/>
<dbReference type="PROSITE" id="PS50294">
    <property type="entry name" value="WD_REPEATS_REGION"/>
    <property type="match status" value="1"/>
</dbReference>